<dbReference type="EMBL" id="JABBKX010000001">
    <property type="protein sequence ID" value="NMJ40540.1"/>
    <property type="molecule type" value="Genomic_DNA"/>
</dbReference>
<feature type="transmembrane region" description="Helical" evidence="1">
    <location>
        <begin position="105"/>
        <end position="128"/>
    </location>
</feature>
<dbReference type="Proteomes" id="UP000548582">
    <property type="component" value="Unassembled WGS sequence"/>
</dbReference>
<evidence type="ECO:0000313" key="3">
    <source>
        <dbReference type="Proteomes" id="UP000548582"/>
    </source>
</evidence>
<gene>
    <name evidence="2" type="ORF">GWK16_04770</name>
</gene>
<comment type="caution">
    <text evidence="2">The sequence shown here is derived from an EMBL/GenBank/DDBJ whole genome shotgun (WGS) entry which is preliminary data.</text>
</comment>
<organism evidence="2 3">
    <name type="scientific">Neoroseomonas marina</name>
    <dbReference type="NCBI Taxonomy" id="1232220"/>
    <lineage>
        <taxon>Bacteria</taxon>
        <taxon>Pseudomonadati</taxon>
        <taxon>Pseudomonadota</taxon>
        <taxon>Alphaproteobacteria</taxon>
        <taxon>Acetobacterales</taxon>
        <taxon>Acetobacteraceae</taxon>
        <taxon>Neoroseomonas</taxon>
    </lineage>
</organism>
<keyword evidence="1" id="KW-0472">Membrane</keyword>
<keyword evidence="1" id="KW-1133">Transmembrane helix</keyword>
<feature type="transmembrane region" description="Helical" evidence="1">
    <location>
        <begin position="14"/>
        <end position="35"/>
    </location>
</feature>
<sequence length="129" mass="13668">MATIDPARGLAADLIAYVCSWAGFALASLPMTEALGRRALWPRMIAAWNWVNFVQYLVLAVLTLPAMLDAPSAVSDTLGLVGLGYAIWMQWFAARAALEISGVRAAAFVAIDLGLSVFLSGLTARIALG</sequence>
<dbReference type="AlphaFoldDB" id="A0A848EAN3"/>
<evidence type="ECO:0000256" key="1">
    <source>
        <dbReference type="SAM" id="Phobius"/>
    </source>
</evidence>
<evidence type="ECO:0000313" key="2">
    <source>
        <dbReference type="EMBL" id="NMJ40540.1"/>
    </source>
</evidence>
<keyword evidence="1" id="KW-0812">Transmembrane</keyword>
<feature type="transmembrane region" description="Helical" evidence="1">
    <location>
        <begin position="80"/>
        <end position="98"/>
    </location>
</feature>
<name>A0A848EAN3_9PROT</name>
<protein>
    <submittedName>
        <fullName evidence="2">Uncharacterized protein</fullName>
    </submittedName>
</protein>
<keyword evidence="3" id="KW-1185">Reference proteome</keyword>
<reference evidence="2 3" key="1">
    <citation type="submission" date="2020-03" db="EMBL/GenBank/DDBJ databases">
        <authorList>
            <person name="Sun Q."/>
        </authorList>
    </citation>
    <scope>NUCLEOTIDE SEQUENCE [LARGE SCALE GENOMIC DNA]</scope>
    <source>
        <strain evidence="2 3">JC162</strain>
    </source>
</reference>
<dbReference type="RefSeq" id="WP_170052758.1">
    <property type="nucleotide sequence ID" value="NZ_JABBKX010000001.1"/>
</dbReference>
<proteinExistence type="predicted"/>
<feature type="transmembrane region" description="Helical" evidence="1">
    <location>
        <begin position="47"/>
        <end position="68"/>
    </location>
</feature>
<accession>A0A848EAN3</accession>